<dbReference type="EMBL" id="PVLF01000001">
    <property type="protein sequence ID" value="PRH83726.1"/>
    <property type="molecule type" value="Genomic_DNA"/>
</dbReference>
<dbReference type="InterPro" id="IPR018637">
    <property type="entry name" value="DUF2059"/>
</dbReference>
<evidence type="ECO:0000313" key="3">
    <source>
        <dbReference type="EMBL" id="PRH83726.1"/>
    </source>
</evidence>
<evidence type="ECO:0000259" key="2">
    <source>
        <dbReference type="Pfam" id="PF09832"/>
    </source>
</evidence>
<evidence type="ECO:0000256" key="1">
    <source>
        <dbReference type="SAM" id="SignalP"/>
    </source>
</evidence>
<feature type="domain" description="DUF2059" evidence="2">
    <location>
        <begin position="85"/>
        <end position="140"/>
    </location>
</feature>
<keyword evidence="4" id="KW-1185">Reference proteome</keyword>
<proteinExistence type="predicted"/>
<sequence>MRSLRHLVFATALALPLAASAQPAAPDDAEVRQQAERLLNALDMDTQFTAMLAMTLDMQLEQKPELNKYRHVMEAFFAKHMSYAALKESLVAIYAEEFTVAELRKASEFYETEEGRNILAKMPRLMQLGGELGQRRVEENLDELVAAMQAEDARLEAEAAATQGPAAGE</sequence>
<dbReference type="AlphaFoldDB" id="A0A2P6MCM2"/>
<evidence type="ECO:0000313" key="4">
    <source>
        <dbReference type="Proteomes" id="UP000241736"/>
    </source>
</evidence>
<dbReference type="OrthoDB" id="490569at2"/>
<feature type="signal peptide" evidence="1">
    <location>
        <begin position="1"/>
        <end position="21"/>
    </location>
</feature>
<protein>
    <recommendedName>
        <fullName evidence="2">DUF2059 domain-containing protein</fullName>
    </recommendedName>
</protein>
<feature type="chain" id="PRO_5015148111" description="DUF2059 domain-containing protein" evidence="1">
    <location>
        <begin position="22"/>
        <end position="169"/>
    </location>
</feature>
<reference evidence="3 4" key="1">
    <citation type="submission" date="2018-03" db="EMBL/GenBank/DDBJ databases">
        <title>Arenimonas caeni sp. nov., isolated from activated sludge.</title>
        <authorList>
            <person name="Liu H."/>
        </authorList>
    </citation>
    <scope>NUCLEOTIDE SEQUENCE [LARGE SCALE GENOMIC DNA]</scope>
    <source>
        <strain evidence="4">z29</strain>
    </source>
</reference>
<comment type="caution">
    <text evidence="3">The sequence shown here is derived from an EMBL/GenBank/DDBJ whole genome shotgun (WGS) entry which is preliminary data.</text>
</comment>
<dbReference type="RefSeq" id="WP_106989113.1">
    <property type="nucleotide sequence ID" value="NZ_KZ679084.1"/>
</dbReference>
<name>A0A2P6MCM2_9GAMM</name>
<organism evidence="3 4">
    <name type="scientific">Arenimonas caeni</name>
    <dbReference type="NCBI Taxonomy" id="2058085"/>
    <lineage>
        <taxon>Bacteria</taxon>
        <taxon>Pseudomonadati</taxon>
        <taxon>Pseudomonadota</taxon>
        <taxon>Gammaproteobacteria</taxon>
        <taxon>Lysobacterales</taxon>
        <taxon>Lysobacteraceae</taxon>
        <taxon>Arenimonas</taxon>
    </lineage>
</organism>
<dbReference type="Proteomes" id="UP000241736">
    <property type="component" value="Unassembled WGS sequence"/>
</dbReference>
<gene>
    <name evidence="3" type="ORF">C6N40_00865</name>
</gene>
<accession>A0A2P6MCM2</accession>
<keyword evidence="1" id="KW-0732">Signal</keyword>
<dbReference type="Pfam" id="PF09832">
    <property type="entry name" value="DUF2059"/>
    <property type="match status" value="1"/>
</dbReference>